<feature type="transmembrane region" description="Helical" evidence="7">
    <location>
        <begin position="164"/>
        <end position="185"/>
    </location>
</feature>
<accession>A0A3E0VJT0</accession>
<dbReference type="PANTHER" id="PTHR30151">
    <property type="entry name" value="ALKANE SULFONATE ABC TRANSPORTER-RELATED, MEMBRANE SUBUNIT"/>
    <property type="match status" value="1"/>
</dbReference>
<keyword evidence="4 7" id="KW-0812">Transmembrane</keyword>
<feature type="transmembrane region" description="Helical" evidence="7">
    <location>
        <begin position="262"/>
        <end position="283"/>
    </location>
</feature>
<sequence>MSEISVTSTQPITSGQSAAAALVAPGRAGARVVAFFRRLPRSLLRLWMLVLLLAVWELVARTSPTVFFPPFTVVVGQFGTDWFGGPDAHLFLSEKFWSAVPISLSRLARGWGLAVVLGVVIGFALGRSPLVRMMYNPIIRFWMSVPNAALLPIAIQFFGVSEAVNIFLICFGSMWLIAINTADGVSGVDPDWLRTARSLRIPRGALWTRIIVPAASPHILAGLRISVGFALILMIVAELYATTSGLGHDVALYQQTFKYRQMWSAFILIALLGIVINLVFDVVEKRLLRWQRRAGLASL</sequence>
<keyword evidence="6 7" id="KW-0472">Membrane</keyword>
<gene>
    <name evidence="9" type="ORF">B7R54_12435</name>
</gene>
<reference evidence="9 10" key="1">
    <citation type="submission" date="2017-04" db="EMBL/GenBank/DDBJ databases">
        <title>Comparative genome analysis of Subtercola boreus.</title>
        <authorList>
            <person name="Cho Y.-J."/>
            <person name="Cho A."/>
            <person name="Kim O.-S."/>
            <person name="Lee J.-I."/>
        </authorList>
    </citation>
    <scope>NUCLEOTIDE SEQUENCE [LARGE SCALE GENOMIC DNA]</scope>
    <source>
        <strain evidence="9 10">K300</strain>
    </source>
</reference>
<organism evidence="9 10">
    <name type="scientific">Subtercola boreus</name>
    <dbReference type="NCBI Taxonomy" id="120213"/>
    <lineage>
        <taxon>Bacteria</taxon>
        <taxon>Bacillati</taxon>
        <taxon>Actinomycetota</taxon>
        <taxon>Actinomycetes</taxon>
        <taxon>Micrococcales</taxon>
        <taxon>Microbacteriaceae</taxon>
        <taxon>Subtercola</taxon>
    </lineage>
</organism>
<keyword evidence="3" id="KW-1003">Cell membrane</keyword>
<dbReference type="Proteomes" id="UP000256486">
    <property type="component" value="Unassembled WGS sequence"/>
</dbReference>
<feature type="transmembrane region" description="Helical" evidence="7">
    <location>
        <begin position="107"/>
        <end position="126"/>
    </location>
</feature>
<dbReference type="EMBL" id="NBWZ01000001">
    <property type="protein sequence ID" value="RFA09919.1"/>
    <property type="molecule type" value="Genomic_DNA"/>
</dbReference>
<dbReference type="GO" id="GO:0055085">
    <property type="term" value="P:transmembrane transport"/>
    <property type="evidence" value="ECO:0007669"/>
    <property type="project" value="InterPro"/>
</dbReference>
<dbReference type="GO" id="GO:0005886">
    <property type="term" value="C:plasma membrane"/>
    <property type="evidence" value="ECO:0007669"/>
    <property type="project" value="UniProtKB-SubCell"/>
</dbReference>
<protein>
    <recommendedName>
        <fullName evidence="8">ABC transmembrane type-1 domain-containing protein</fullName>
    </recommendedName>
</protein>
<comment type="similarity">
    <text evidence="7">Belongs to the binding-protein-dependent transport system permease family.</text>
</comment>
<evidence type="ECO:0000313" key="10">
    <source>
        <dbReference type="Proteomes" id="UP000256486"/>
    </source>
</evidence>
<evidence type="ECO:0000256" key="2">
    <source>
        <dbReference type="ARBA" id="ARBA00022448"/>
    </source>
</evidence>
<dbReference type="Gene3D" id="1.10.3720.10">
    <property type="entry name" value="MetI-like"/>
    <property type="match status" value="1"/>
</dbReference>
<proteinExistence type="inferred from homology"/>
<name>A0A3E0VJT0_9MICO</name>
<feature type="transmembrane region" description="Helical" evidence="7">
    <location>
        <begin position="206"/>
        <end position="236"/>
    </location>
</feature>
<dbReference type="InterPro" id="IPR035906">
    <property type="entry name" value="MetI-like_sf"/>
</dbReference>
<evidence type="ECO:0000259" key="8">
    <source>
        <dbReference type="PROSITE" id="PS50928"/>
    </source>
</evidence>
<evidence type="ECO:0000256" key="6">
    <source>
        <dbReference type="ARBA" id="ARBA00023136"/>
    </source>
</evidence>
<evidence type="ECO:0000256" key="4">
    <source>
        <dbReference type="ARBA" id="ARBA00022692"/>
    </source>
</evidence>
<feature type="domain" description="ABC transmembrane type-1" evidence="8">
    <location>
        <begin position="100"/>
        <end position="284"/>
    </location>
</feature>
<keyword evidence="5 7" id="KW-1133">Transmembrane helix</keyword>
<feature type="transmembrane region" description="Helical" evidence="7">
    <location>
        <begin position="43"/>
        <end position="60"/>
    </location>
</feature>
<comment type="subcellular location">
    <subcellularLocation>
        <location evidence="1 7">Cell membrane</location>
        <topology evidence="1 7">Multi-pass membrane protein</topology>
    </subcellularLocation>
</comment>
<dbReference type="AlphaFoldDB" id="A0A3E0VJT0"/>
<dbReference type="Pfam" id="PF00528">
    <property type="entry name" value="BPD_transp_1"/>
    <property type="match status" value="1"/>
</dbReference>
<dbReference type="SUPFAM" id="SSF161098">
    <property type="entry name" value="MetI-like"/>
    <property type="match status" value="1"/>
</dbReference>
<keyword evidence="2 7" id="KW-0813">Transport</keyword>
<evidence type="ECO:0000256" key="3">
    <source>
        <dbReference type="ARBA" id="ARBA00022475"/>
    </source>
</evidence>
<evidence type="ECO:0000256" key="5">
    <source>
        <dbReference type="ARBA" id="ARBA00022989"/>
    </source>
</evidence>
<dbReference type="InterPro" id="IPR000515">
    <property type="entry name" value="MetI-like"/>
</dbReference>
<feature type="transmembrane region" description="Helical" evidence="7">
    <location>
        <begin position="138"/>
        <end position="158"/>
    </location>
</feature>
<dbReference type="CDD" id="cd06261">
    <property type="entry name" value="TM_PBP2"/>
    <property type="match status" value="1"/>
</dbReference>
<comment type="caution">
    <text evidence="9">The sequence shown here is derived from an EMBL/GenBank/DDBJ whole genome shotgun (WGS) entry which is preliminary data.</text>
</comment>
<keyword evidence="10" id="KW-1185">Reference proteome</keyword>
<evidence type="ECO:0000313" key="9">
    <source>
        <dbReference type="EMBL" id="RFA09919.1"/>
    </source>
</evidence>
<dbReference type="PROSITE" id="PS50928">
    <property type="entry name" value="ABC_TM1"/>
    <property type="match status" value="1"/>
</dbReference>
<dbReference type="OrthoDB" id="3173654at2"/>
<evidence type="ECO:0000256" key="7">
    <source>
        <dbReference type="RuleBase" id="RU363032"/>
    </source>
</evidence>
<evidence type="ECO:0000256" key="1">
    <source>
        <dbReference type="ARBA" id="ARBA00004651"/>
    </source>
</evidence>
<dbReference type="RefSeq" id="WP_116415319.1">
    <property type="nucleotide sequence ID" value="NZ_NBWZ01000001.1"/>
</dbReference>
<dbReference type="PANTHER" id="PTHR30151:SF0">
    <property type="entry name" value="ABC TRANSPORTER PERMEASE PROTEIN MJ0413-RELATED"/>
    <property type="match status" value="1"/>
</dbReference>